<reference evidence="15 16" key="1">
    <citation type="submission" date="2022-05" db="EMBL/GenBank/DDBJ databases">
        <title>A multi-omics perspective on studying reproductive biology in Daphnia sinensis.</title>
        <authorList>
            <person name="Jia J."/>
        </authorList>
    </citation>
    <scope>NUCLEOTIDE SEQUENCE [LARGE SCALE GENOMIC DNA]</scope>
    <source>
        <strain evidence="15 16">WSL</strain>
    </source>
</reference>
<keyword evidence="10" id="KW-0325">Glycoprotein</keyword>
<dbReference type="GO" id="GO:0050906">
    <property type="term" value="P:detection of stimulus involved in sensory perception"/>
    <property type="evidence" value="ECO:0007669"/>
    <property type="project" value="UniProtKB-ARBA"/>
</dbReference>
<dbReference type="GO" id="GO:0005886">
    <property type="term" value="C:plasma membrane"/>
    <property type="evidence" value="ECO:0007669"/>
    <property type="project" value="UniProtKB-SubCell"/>
</dbReference>
<keyword evidence="12" id="KW-0407">Ion channel</keyword>
<dbReference type="EMBL" id="WJBH02000002">
    <property type="protein sequence ID" value="KAI9563686.1"/>
    <property type="molecule type" value="Genomic_DNA"/>
</dbReference>
<evidence type="ECO:0000256" key="11">
    <source>
        <dbReference type="ARBA" id="ARBA00023286"/>
    </source>
</evidence>
<dbReference type="Pfam" id="PF00060">
    <property type="entry name" value="Lig_chan"/>
    <property type="match status" value="1"/>
</dbReference>
<dbReference type="Gene3D" id="3.40.190.10">
    <property type="entry name" value="Periplasmic binding protein-like II"/>
    <property type="match status" value="2"/>
</dbReference>
<evidence type="ECO:0000256" key="2">
    <source>
        <dbReference type="ARBA" id="ARBA00008685"/>
    </source>
</evidence>
<dbReference type="Pfam" id="PF10613">
    <property type="entry name" value="Lig_chan-Glu_bd"/>
    <property type="match status" value="1"/>
</dbReference>
<evidence type="ECO:0000256" key="9">
    <source>
        <dbReference type="ARBA" id="ARBA00023170"/>
    </source>
</evidence>
<keyword evidence="8 13" id="KW-0472">Membrane</keyword>
<accession>A0AAD5PXJ2</accession>
<keyword evidence="4" id="KW-1003">Cell membrane</keyword>
<dbReference type="AlphaFoldDB" id="A0AAD5PXJ2"/>
<keyword evidence="5 13" id="KW-0812">Transmembrane</keyword>
<keyword evidence="7" id="KW-0406">Ion transport</keyword>
<evidence type="ECO:0000256" key="12">
    <source>
        <dbReference type="ARBA" id="ARBA00023303"/>
    </source>
</evidence>
<evidence type="ECO:0000256" key="1">
    <source>
        <dbReference type="ARBA" id="ARBA00004651"/>
    </source>
</evidence>
<feature type="domain" description="Ionotropic glutamate receptor L-glutamate and glycine-binding" evidence="14">
    <location>
        <begin position="57"/>
        <end position="120"/>
    </location>
</feature>
<evidence type="ECO:0000313" key="16">
    <source>
        <dbReference type="Proteomes" id="UP000820818"/>
    </source>
</evidence>
<evidence type="ECO:0000256" key="7">
    <source>
        <dbReference type="ARBA" id="ARBA00023065"/>
    </source>
</evidence>
<evidence type="ECO:0000256" key="3">
    <source>
        <dbReference type="ARBA" id="ARBA00022448"/>
    </source>
</evidence>
<keyword evidence="6 13" id="KW-1133">Transmembrane helix</keyword>
<evidence type="ECO:0000259" key="14">
    <source>
        <dbReference type="SMART" id="SM00918"/>
    </source>
</evidence>
<organism evidence="15 16">
    <name type="scientific">Daphnia sinensis</name>
    <dbReference type="NCBI Taxonomy" id="1820382"/>
    <lineage>
        <taxon>Eukaryota</taxon>
        <taxon>Metazoa</taxon>
        <taxon>Ecdysozoa</taxon>
        <taxon>Arthropoda</taxon>
        <taxon>Crustacea</taxon>
        <taxon>Branchiopoda</taxon>
        <taxon>Diplostraca</taxon>
        <taxon>Cladocera</taxon>
        <taxon>Anomopoda</taxon>
        <taxon>Daphniidae</taxon>
        <taxon>Daphnia</taxon>
        <taxon>Daphnia similis group</taxon>
    </lineage>
</organism>
<gene>
    <name evidence="15" type="ORF">GHT06_011150</name>
</gene>
<comment type="subcellular location">
    <subcellularLocation>
        <location evidence="1">Cell membrane</location>
        <topology evidence="1">Multi-pass membrane protein</topology>
    </subcellularLocation>
</comment>
<dbReference type="InterPro" id="IPR001320">
    <property type="entry name" value="Iontro_rcpt_C"/>
</dbReference>
<feature type="transmembrane region" description="Helical" evidence="13">
    <location>
        <begin position="234"/>
        <end position="258"/>
    </location>
</feature>
<dbReference type="Proteomes" id="UP000820818">
    <property type="component" value="Linkage Group LG2"/>
</dbReference>
<comment type="caution">
    <text evidence="15">The sequence shown here is derived from an EMBL/GenBank/DDBJ whole genome shotgun (WGS) entry which is preliminary data.</text>
</comment>
<evidence type="ECO:0000256" key="4">
    <source>
        <dbReference type="ARBA" id="ARBA00022475"/>
    </source>
</evidence>
<evidence type="ECO:0000256" key="6">
    <source>
        <dbReference type="ARBA" id="ARBA00022989"/>
    </source>
</evidence>
<keyword evidence="16" id="KW-1185">Reference proteome</keyword>
<dbReference type="PANTHER" id="PTHR42643:SF24">
    <property type="entry name" value="IONOTROPIC RECEPTOR 60A"/>
    <property type="match status" value="1"/>
</dbReference>
<evidence type="ECO:0000256" key="8">
    <source>
        <dbReference type="ARBA" id="ARBA00023136"/>
    </source>
</evidence>
<evidence type="ECO:0000256" key="10">
    <source>
        <dbReference type="ARBA" id="ARBA00023180"/>
    </source>
</evidence>
<dbReference type="SMART" id="SM00918">
    <property type="entry name" value="Lig_chan-Glu_bd"/>
    <property type="match status" value="1"/>
</dbReference>
<keyword evidence="9" id="KW-0675">Receptor</keyword>
<feature type="transmembrane region" description="Helical" evidence="13">
    <location>
        <begin position="203"/>
        <end position="222"/>
    </location>
</feature>
<name>A0AAD5PXJ2_9CRUS</name>
<proteinExistence type="inferred from homology"/>
<dbReference type="InterPro" id="IPR052192">
    <property type="entry name" value="Insect_Ionotropic_Sensory_Rcpt"/>
</dbReference>
<evidence type="ECO:0000256" key="5">
    <source>
        <dbReference type="ARBA" id="ARBA00022692"/>
    </source>
</evidence>
<keyword evidence="11" id="KW-1071">Ligand-gated ion channel</keyword>
<feature type="transmembrane region" description="Helical" evidence="13">
    <location>
        <begin position="441"/>
        <end position="459"/>
    </location>
</feature>
<evidence type="ECO:0000313" key="15">
    <source>
        <dbReference type="EMBL" id="KAI9563686.1"/>
    </source>
</evidence>
<dbReference type="SUPFAM" id="SSF53850">
    <property type="entry name" value="Periplasmic binding protein-like II"/>
    <property type="match status" value="1"/>
</dbReference>
<dbReference type="GO" id="GO:0015276">
    <property type="term" value="F:ligand-gated monoatomic ion channel activity"/>
    <property type="evidence" value="ECO:0007669"/>
    <property type="project" value="InterPro"/>
</dbReference>
<feature type="transmembrane region" description="Helical" evidence="13">
    <location>
        <begin position="173"/>
        <end position="196"/>
    </location>
</feature>
<protein>
    <recommendedName>
        <fullName evidence="14">Ionotropic glutamate receptor L-glutamate and glycine-binding domain-containing protein</fullName>
    </recommendedName>
</protein>
<keyword evidence="3" id="KW-0813">Transport</keyword>
<sequence length="468" mass="52836">MTDTSNLKCNGCTDEVFVDGHHKMRTDLWIGFAILWIVPCSCRKINNHLRIASYFNPLANLSGVPVNKMGTIEYYLLDMLSQYLNFTYEIHVPPDVHQLGSPDETKGNGSWTGVLGQLVRDEVDMSISFGPSFHSRHLIVDVSVSIILDDISIVVPYPQQDTNAAGYLYAFDIATWITMILSFSAGSIAIWVVALVQKKGERNLSTILIFITAVSLGQGGYLRQYSQYSSASRLIQGAVLLALLVVSYSFCGIVTSMITSPRYEFIIRSIEDVVENEQIQPIIIKESSTHVEFEDSTYPIFQEVYKRIEANPMLLIPSSSEFIDVLLSDPNNVIIMSNLLADSEIEKDFKRHRVCRATVLPKIVNDRTNSLFLQKDSPYTATINRLLLLLRQAGLSDYLDSTYDTFASRCYINERKLKGNKQERRTTPLTLYDLRGIFRTFAYLFLCCFIAFLCELVVGKCQFPCGTV</sequence>
<comment type="similarity">
    <text evidence="2">Belongs to the glutamate-gated ion channel (TC 1.A.10.1) family.</text>
</comment>
<dbReference type="InterPro" id="IPR019594">
    <property type="entry name" value="Glu/Gly-bd"/>
</dbReference>
<evidence type="ECO:0000256" key="13">
    <source>
        <dbReference type="SAM" id="Phobius"/>
    </source>
</evidence>
<dbReference type="PANTHER" id="PTHR42643">
    <property type="entry name" value="IONOTROPIC RECEPTOR 20A-RELATED"/>
    <property type="match status" value="1"/>
</dbReference>